<protein>
    <submittedName>
        <fullName evidence="2">Uncharacterized protein</fullName>
    </submittedName>
</protein>
<dbReference type="Proteomes" id="UP001396898">
    <property type="component" value="Unassembled WGS sequence"/>
</dbReference>
<keyword evidence="3" id="KW-1185">Reference proteome</keyword>
<name>A0ABR1S8E3_9PEZI</name>
<reference evidence="2 3" key="1">
    <citation type="submission" date="2023-01" db="EMBL/GenBank/DDBJ databases">
        <title>Analysis of 21 Apiospora genomes using comparative genomics revels a genus with tremendous synthesis potential of carbohydrate active enzymes and secondary metabolites.</title>
        <authorList>
            <person name="Sorensen T."/>
        </authorList>
    </citation>
    <scope>NUCLEOTIDE SEQUENCE [LARGE SCALE GENOMIC DNA]</scope>
    <source>
        <strain evidence="2 3">CBS 20057</strain>
    </source>
</reference>
<accession>A0ABR1S8E3</accession>
<evidence type="ECO:0000256" key="1">
    <source>
        <dbReference type="SAM" id="MobiDB-lite"/>
    </source>
</evidence>
<sequence>MAIPELAQTSPCASPVNEHAVIDISDDGSNTSDEGGDSAQHLQDGDASTAEAEIDYHTIWEADKPTKYEASPVNHLQGGASDNEFGREVVELVDPAVESITSLVLKELASIRSMQATIQAQLSRLLNERDSRDTSNSTKRKRYSSPNPPRKRQRKAREVNIRATRAWLHSDDESEPLAYIWRNGRSGHTGCWISSSGHANERVDGAYLLFYAADLSVELRANGDWLPVTMRLNERTDKFEGMDALDGRMLEIDGTTMLDVMRGVVGNCGRVS</sequence>
<feature type="region of interest" description="Disordered" evidence="1">
    <location>
        <begin position="127"/>
        <end position="158"/>
    </location>
</feature>
<feature type="region of interest" description="Disordered" evidence="1">
    <location>
        <begin position="1"/>
        <end position="49"/>
    </location>
</feature>
<comment type="caution">
    <text evidence="2">The sequence shown here is derived from an EMBL/GenBank/DDBJ whole genome shotgun (WGS) entry which is preliminary data.</text>
</comment>
<organism evidence="2 3">
    <name type="scientific">Apiospora marii</name>
    <dbReference type="NCBI Taxonomy" id="335849"/>
    <lineage>
        <taxon>Eukaryota</taxon>
        <taxon>Fungi</taxon>
        <taxon>Dikarya</taxon>
        <taxon>Ascomycota</taxon>
        <taxon>Pezizomycotina</taxon>
        <taxon>Sordariomycetes</taxon>
        <taxon>Xylariomycetidae</taxon>
        <taxon>Amphisphaeriales</taxon>
        <taxon>Apiosporaceae</taxon>
        <taxon>Apiospora</taxon>
    </lineage>
</organism>
<evidence type="ECO:0000313" key="3">
    <source>
        <dbReference type="Proteomes" id="UP001396898"/>
    </source>
</evidence>
<gene>
    <name evidence="2" type="ORF">PG991_005161</name>
</gene>
<proteinExistence type="predicted"/>
<dbReference type="EMBL" id="JAQQWI010000007">
    <property type="protein sequence ID" value="KAK8028105.1"/>
    <property type="molecule type" value="Genomic_DNA"/>
</dbReference>
<evidence type="ECO:0000313" key="2">
    <source>
        <dbReference type="EMBL" id="KAK8028105.1"/>
    </source>
</evidence>
<feature type="compositionally biased region" description="Basic residues" evidence="1">
    <location>
        <begin position="138"/>
        <end position="155"/>
    </location>
</feature>